<dbReference type="SUPFAM" id="SSF46785">
    <property type="entry name" value="Winged helix' DNA-binding domain"/>
    <property type="match status" value="1"/>
</dbReference>
<accession>A0A2S2D060</accession>
<dbReference type="InterPro" id="IPR019887">
    <property type="entry name" value="Tscrpt_reg_AsnC/Lrp_C"/>
</dbReference>
<evidence type="ECO:0000313" key="6">
    <source>
        <dbReference type="Proteomes" id="UP000245629"/>
    </source>
</evidence>
<keyword evidence="3" id="KW-0804">Transcription</keyword>
<dbReference type="SUPFAM" id="SSF54909">
    <property type="entry name" value="Dimeric alpha+beta barrel"/>
    <property type="match status" value="1"/>
</dbReference>
<dbReference type="GO" id="GO:0043200">
    <property type="term" value="P:response to amino acid"/>
    <property type="evidence" value="ECO:0007669"/>
    <property type="project" value="TreeGrafter"/>
</dbReference>
<dbReference type="InterPro" id="IPR000485">
    <property type="entry name" value="AsnC-type_HTH_dom"/>
</dbReference>
<dbReference type="PROSITE" id="PS00519">
    <property type="entry name" value="HTH_ASNC_1"/>
    <property type="match status" value="1"/>
</dbReference>
<dbReference type="InterPro" id="IPR019888">
    <property type="entry name" value="Tscrpt_reg_AsnC-like"/>
</dbReference>
<dbReference type="Pfam" id="PF01037">
    <property type="entry name" value="AsnC_trans_reg"/>
    <property type="match status" value="1"/>
</dbReference>
<keyword evidence="1" id="KW-0805">Transcription regulation</keyword>
<sequence>MDDIDRQLLDLLAMNARTSTAALGRALGLSRSTVQDRIARLERQGVIAGYTLRYGTPAPRRTVSALVMLSVNAKLADRVVHTLRKMPEVTRLHTISGIYDMCATVSADSHDALDAVLDGIGRIAGVEKTMSSIILSTKLER</sequence>
<feature type="domain" description="HTH asnC-type" evidence="4">
    <location>
        <begin position="1"/>
        <end position="53"/>
    </location>
</feature>
<keyword evidence="2" id="KW-0238">DNA-binding</keyword>
<protein>
    <submittedName>
        <fullName evidence="5">AsnC family transcriptional regulator</fullName>
    </submittedName>
</protein>
<dbReference type="Gene3D" id="1.10.10.10">
    <property type="entry name" value="Winged helix-like DNA-binding domain superfamily/Winged helix DNA-binding domain"/>
    <property type="match status" value="1"/>
</dbReference>
<geneLocation type="plasmid" evidence="5 6">
    <name>unnamed3</name>
</geneLocation>
<keyword evidence="5" id="KW-0614">Plasmid</keyword>
<reference evidence="6" key="1">
    <citation type="submission" date="2018-05" db="EMBL/GenBank/DDBJ databases">
        <title>Azospirillum thermophila sp. nov., a novel isolated from hot spring.</title>
        <authorList>
            <person name="Zhao Z."/>
        </authorList>
    </citation>
    <scope>NUCLEOTIDE SEQUENCE [LARGE SCALE GENOMIC DNA]</scope>
    <source>
        <strain evidence="6">CFH 70021</strain>
        <plasmid evidence="6">unnamed3</plasmid>
    </source>
</reference>
<dbReference type="PRINTS" id="PR00033">
    <property type="entry name" value="HTHASNC"/>
</dbReference>
<dbReference type="EMBL" id="CP029358">
    <property type="protein sequence ID" value="AWK90136.1"/>
    <property type="molecule type" value="Genomic_DNA"/>
</dbReference>
<evidence type="ECO:0000256" key="3">
    <source>
        <dbReference type="ARBA" id="ARBA00023163"/>
    </source>
</evidence>
<dbReference type="Pfam" id="PF13404">
    <property type="entry name" value="HTH_AsnC-type"/>
    <property type="match status" value="1"/>
</dbReference>
<evidence type="ECO:0000256" key="1">
    <source>
        <dbReference type="ARBA" id="ARBA00023015"/>
    </source>
</evidence>
<dbReference type="AlphaFoldDB" id="A0A2S2D060"/>
<dbReference type="Gene3D" id="3.30.70.920">
    <property type="match status" value="1"/>
</dbReference>
<name>A0A2S2D060_9PROT</name>
<dbReference type="PROSITE" id="PS50956">
    <property type="entry name" value="HTH_ASNC_2"/>
    <property type="match status" value="1"/>
</dbReference>
<evidence type="ECO:0000259" key="4">
    <source>
        <dbReference type="PROSITE" id="PS50956"/>
    </source>
</evidence>
<organism evidence="5 6">
    <name type="scientific">Azospirillum thermophilum</name>
    <dbReference type="NCBI Taxonomy" id="2202148"/>
    <lineage>
        <taxon>Bacteria</taxon>
        <taxon>Pseudomonadati</taxon>
        <taxon>Pseudomonadota</taxon>
        <taxon>Alphaproteobacteria</taxon>
        <taxon>Rhodospirillales</taxon>
        <taxon>Azospirillaceae</taxon>
        <taxon>Azospirillum</taxon>
    </lineage>
</organism>
<evidence type="ECO:0000313" key="5">
    <source>
        <dbReference type="EMBL" id="AWK90136.1"/>
    </source>
</evidence>
<gene>
    <name evidence="5" type="ORF">DEW08_28175</name>
</gene>
<dbReference type="GO" id="GO:0005829">
    <property type="term" value="C:cytosol"/>
    <property type="evidence" value="ECO:0007669"/>
    <property type="project" value="TreeGrafter"/>
</dbReference>
<dbReference type="SMART" id="SM00344">
    <property type="entry name" value="HTH_ASNC"/>
    <property type="match status" value="1"/>
</dbReference>
<dbReference type="GO" id="GO:0043565">
    <property type="term" value="F:sequence-specific DNA binding"/>
    <property type="evidence" value="ECO:0007669"/>
    <property type="project" value="InterPro"/>
</dbReference>
<keyword evidence="6" id="KW-1185">Reference proteome</keyword>
<dbReference type="InterPro" id="IPR011008">
    <property type="entry name" value="Dimeric_a/b-barrel"/>
</dbReference>
<proteinExistence type="predicted"/>
<dbReference type="InterPro" id="IPR036388">
    <property type="entry name" value="WH-like_DNA-bd_sf"/>
</dbReference>
<dbReference type="PANTHER" id="PTHR30154">
    <property type="entry name" value="LEUCINE-RESPONSIVE REGULATORY PROTEIN"/>
    <property type="match status" value="1"/>
</dbReference>
<dbReference type="InterPro" id="IPR019885">
    <property type="entry name" value="Tscrpt_reg_HTH_AsnC-type_CS"/>
</dbReference>
<dbReference type="KEGG" id="azz:DEW08_28175"/>
<dbReference type="Proteomes" id="UP000245629">
    <property type="component" value="Plasmid unnamed3"/>
</dbReference>
<dbReference type="OrthoDB" id="9809462at2"/>
<dbReference type="PANTHER" id="PTHR30154:SF53">
    <property type="entry name" value="HTH-TYPE TRANSCRIPTIONAL REGULATOR LRPC"/>
    <property type="match status" value="1"/>
</dbReference>
<evidence type="ECO:0000256" key="2">
    <source>
        <dbReference type="ARBA" id="ARBA00023125"/>
    </source>
</evidence>
<dbReference type="InterPro" id="IPR036390">
    <property type="entry name" value="WH_DNA-bd_sf"/>
</dbReference>